<evidence type="ECO:0000313" key="9">
    <source>
        <dbReference type="EMBL" id="OLS64653.1"/>
    </source>
</evidence>
<evidence type="ECO:0000256" key="1">
    <source>
        <dbReference type="ARBA" id="ARBA00004571"/>
    </source>
</evidence>
<evidence type="ECO:0000256" key="7">
    <source>
        <dbReference type="PROSITE-ProRule" id="PRU01360"/>
    </source>
</evidence>
<dbReference type="AlphaFoldDB" id="A0A1Q9RB27"/>
<keyword evidence="6 7" id="KW-0998">Cell outer membrane</keyword>
<keyword evidence="2 7" id="KW-0813">Transport</keyword>
<accession>A0A1Q9RB27</accession>
<dbReference type="PROSITE" id="PS01156">
    <property type="entry name" value="TONB_DEPENDENT_REC_2"/>
    <property type="match status" value="1"/>
</dbReference>
<keyword evidence="3 7" id="KW-1134">Transmembrane beta strand</keyword>
<evidence type="ECO:0000256" key="6">
    <source>
        <dbReference type="ARBA" id="ARBA00023237"/>
    </source>
</evidence>
<dbReference type="EMBL" id="MKZO01000004">
    <property type="protein sequence ID" value="OLS64653.1"/>
    <property type="molecule type" value="Genomic_DNA"/>
</dbReference>
<keyword evidence="4 7" id="KW-0812">Transmembrane</keyword>
<proteinExistence type="inferred from homology"/>
<dbReference type="PROSITE" id="PS52016">
    <property type="entry name" value="TONB_DEPENDENT_REC_3"/>
    <property type="match status" value="1"/>
</dbReference>
<evidence type="ECO:0000256" key="2">
    <source>
        <dbReference type="ARBA" id="ARBA00022448"/>
    </source>
</evidence>
<protein>
    <submittedName>
        <fullName evidence="9">Uncharacterized protein</fullName>
    </submittedName>
</protein>
<dbReference type="InterPro" id="IPR036942">
    <property type="entry name" value="Beta-barrel_TonB_sf"/>
</dbReference>
<dbReference type="GO" id="GO:0009279">
    <property type="term" value="C:cell outer membrane"/>
    <property type="evidence" value="ECO:0007669"/>
    <property type="project" value="UniProtKB-SubCell"/>
</dbReference>
<comment type="subcellular location">
    <subcellularLocation>
        <location evidence="1 7">Cell outer membrane</location>
        <topology evidence="1 7">Multi-pass membrane protein</topology>
    </subcellularLocation>
</comment>
<gene>
    <name evidence="9" type="ORF">PSEMO_03810</name>
</gene>
<dbReference type="InterPro" id="IPR010917">
    <property type="entry name" value="TonB_rcpt_CS"/>
</dbReference>
<dbReference type="InterPro" id="IPR039426">
    <property type="entry name" value="TonB-dep_rcpt-like"/>
</dbReference>
<organism evidence="9 10">
    <name type="scientific">Pseudomonas putida</name>
    <name type="common">Arthrobacter siderocapsulatus</name>
    <dbReference type="NCBI Taxonomy" id="303"/>
    <lineage>
        <taxon>Bacteria</taxon>
        <taxon>Pseudomonadati</taxon>
        <taxon>Pseudomonadota</taxon>
        <taxon>Gammaproteobacteria</taxon>
        <taxon>Pseudomonadales</taxon>
        <taxon>Pseudomonadaceae</taxon>
        <taxon>Pseudomonas</taxon>
    </lineage>
</organism>
<evidence type="ECO:0000313" key="10">
    <source>
        <dbReference type="Proteomes" id="UP000186736"/>
    </source>
</evidence>
<evidence type="ECO:0000256" key="5">
    <source>
        <dbReference type="ARBA" id="ARBA00023136"/>
    </source>
</evidence>
<dbReference type="Gene3D" id="2.40.170.20">
    <property type="entry name" value="TonB-dependent receptor, beta-barrel domain"/>
    <property type="match status" value="1"/>
</dbReference>
<dbReference type="Proteomes" id="UP000186736">
    <property type="component" value="Unassembled WGS sequence"/>
</dbReference>
<evidence type="ECO:0000256" key="8">
    <source>
        <dbReference type="PROSITE-ProRule" id="PRU10144"/>
    </source>
</evidence>
<keyword evidence="5 7" id="KW-0472">Membrane</keyword>
<reference evidence="9 10" key="1">
    <citation type="submission" date="2016-10" db="EMBL/GenBank/DDBJ databases">
        <title>Genome Sequence of Pseudomonas putida GM4FR.</title>
        <authorList>
            <person name="Poehlein A."/>
            <person name="Wemheuer F."/>
            <person name="Hollensteiner J."/>
            <person name="Wemheuer B."/>
        </authorList>
    </citation>
    <scope>NUCLEOTIDE SEQUENCE [LARGE SCALE GENOMIC DNA]</scope>
    <source>
        <strain evidence="9 10">GM4FR</strain>
    </source>
</reference>
<evidence type="ECO:0000256" key="3">
    <source>
        <dbReference type="ARBA" id="ARBA00022452"/>
    </source>
</evidence>
<name>A0A1Q9RB27_PSEPU</name>
<comment type="caution">
    <text evidence="9">The sequence shown here is derived from an EMBL/GenBank/DDBJ whole genome shotgun (WGS) entry which is preliminary data.</text>
</comment>
<comment type="similarity">
    <text evidence="7">Belongs to the TonB-dependent receptor family.</text>
</comment>
<sequence>MTGQNELQTLDPYHVWGVGGTYELNRNVSFGAGVSNLFDKRVYREGAGTTAGASTYNEPGRAFYASVTTTF</sequence>
<evidence type="ECO:0000256" key="4">
    <source>
        <dbReference type="ARBA" id="ARBA00022692"/>
    </source>
</evidence>
<feature type="short sequence motif" description="TonB C-terminal box" evidence="8">
    <location>
        <begin position="54"/>
        <end position="71"/>
    </location>
</feature>
<dbReference type="SUPFAM" id="SSF56935">
    <property type="entry name" value="Porins"/>
    <property type="match status" value="1"/>
</dbReference>